<evidence type="ECO:0000259" key="14">
    <source>
        <dbReference type="PROSITE" id="PS51164"/>
    </source>
</evidence>
<keyword evidence="5 11" id="KW-0136">Cellulose degradation</keyword>
<dbReference type="EC" id="3.2.1.-" evidence="11"/>
<keyword evidence="16" id="KW-1185">Reference proteome</keyword>
<feature type="chain" id="PRO_5041937326" description="Glucanase" evidence="13">
    <location>
        <begin position="19"/>
        <end position="528"/>
    </location>
</feature>
<evidence type="ECO:0000256" key="4">
    <source>
        <dbReference type="ARBA" id="ARBA00022801"/>
    </source>
</evidence>
<keyword evidence="6" id="KW-1015">Disulfide bond</keyword>
<keyword evidence="9 11" id="KW-0326">Glycosidase</keyword>
<evidence type="ECO:0000256" key="7">
    <source>
        <dbReference type="ARBA" id="ARBA00023180"/>
    </source>
</evidence>
<name>A0AAD7AZ28_9AGAR</name>
<dbReference type="GO" id="GO:0005576">
    <property type="term" value="C:extracellular region"/>
    <property type="evidence" value="ECO:0007669"/>
    <property type="project" value="InterPro"/>
</dbReference>
<dbReference type="FunFam" id="2.70.100.10:FF:000001">
    <property type="entry name" value="Glucanase"/>
    <property type="match status" value="1"/>
</dbReference>
<feature type="region of interest" description="Disordered" evidence="12">
    <location>
        <begin position="462"/>
        <end position="493"/>
    </location>
</feature>
<dbReference type="InterPro" id="IPR000254">
    <property type="entry name" value="CBD"/>
</dbReference>
<dbReference type="GO" id="GO:0030245">
    <property type="term" value="P:cellulose catabolic process"/>
    <property type="evidence" value="ECO:0007669"/>
    <property type="project" value="UniProtKB-KW"/>
</dbReference>
<keyword evidence="8" id="KW-0119">Carbohydrate metabolism</keyword>
<keyword evidence="3 13" id="KW-0732">Signal</keyword>
<evidence type="ECO:0000256" key="6">
    <source>
        <dbReference type="ARBA" id="ARBA00023157"/>
    </source>
</evidence>
<dbReference type="InterPro" id="IPR035971">
    <property type="entry name" value="CBD_sf"/>
</dbReference>
<dbReference type="InterPro" id="IPR037019">
    <property type="entry name" value="Glyco_hydro_7_sf"/>
</dbReference>
<protein>
    <recommendedName>
        <fullName evidence="11">Glucanase</fullName>
        <ecNumber evidence="11">3.2.1.-</ecNumber>
    </recommendedName>
</protein>
<feature type="region of interest" description="Disordered" evidence="12">
    <location>
        <begin position="421"/>
        <end position="447"/>
    </location>
</feature>
<dbReference type="SUPFAM" id="SSF49899">
    <property type="entry name" value="Concanavalin A-like lectins/glucanases"/>
    <property type="match status" value="1"/>
</dbReference>
<evidence type="ECO:0000256" key="8">
    <source>
        <dbReference type="ARBA" id="ARBA00023277"/>
    </source>
</evidence>
<dbReference type="PANTHER" id="PTHR33753">
    <property type="entry name" value="1,4-BETA-D-GLUCAN CELLOBIOHYDROLASE B"/>
    <property type="match status" value="1"/>
</dbReference>
<evidence type="ECO:0000256" key="1">
    <source>
        <dbReference type="ARBA" id="ARBA00001641"/>
    </source>
</evidence>
<keyword evidence="7" id="KW-0325">Glycoprotein</keyword>
<dbReference type="PROSITE" id="PS51164">
    <property type="entry name" value="CBM1_2"/>
    <property type="match status" value="1"/>
</dbReference>
<feature type="domain" description="CBM1" evidence="14">
    <location>
        <begin position="492"/>
        <end position="528"/>
    </location>
</feature>
<dbReference type="CDD" id="cd07999">
    <property type="entry name" value="GH7_CBH_EG"/>
    <property type="match status" value="1"/>
</dbReference>
<evidence type="ECO:0000256" key="12">
    <source>
        <dbReference type="SAM" id="MobiDB-lite"/>
    </source>
</evidence>
<dbReference type="SUPFAM" id="SSF57180">
    <property type="entry name" value="Cellulose-binding domain"/>
    <property type="match status" value="1"/>
</dbReference>
<dbReference type="InterPro" id="IPR013320">
    <property type="entry name" value="ConA-like_dom_sf"/>
</dbReference>
<keyword evidence="10 11" id="KW-0624">Polysaccharide degradation</keyword>
<dbReference type="Pfam" id="PF00840">
    <property type="entry name" value="Glyco_hydro_7"/>
    <property type="match status" value="1"/>
</dbReference>
<proteinExistence type="inferred from homology"/>
<dbReference type="AlphaFoldDB" id="A0AAD7AZ28"/>
<dbReference type="GO" id="GO:0030248">
    <property type="term" value="F:cellulose binding"/>
    <property type="evidence" value="ECO:0007669"/>
    <property type="project" value="InterPro"/>
</dbReference>
<comment type="similarity">
    <text evidence="2 11">Belongs to the glycosyl hydrolase 7 (cellulase C) family.</text>
</comment>
<comment type="catalytic activity">
    <reaction evidence="1">
        <text>Hydrolysis of (1-&gt;4)-beta-D-glucosidic linkages in cellulose and cellotetraose, releasing cellobiose from the non-reducing ends of the chains.</text>
        <dbReference type="EC" id="3.2.1.91"/>
    </reaction>
</comment>
<accession>A0AAD7AZ28</accession>
<sequence length="528" mass="55335">MFPTAALVSLCFLAVTYGQQIGTQVAEVHPPLPIESCSAGGSCTTLNTAVVLDSNWRWLHSTKDTTNCYTGNTWIQSLANAQQDATLCPDPTTCATNCALDGADYASTYGITTTGNSLKLDFVTGSNVGSRVYLMASTNEYQMFKLVNQEFTFTVDMSNLGCGINGALYLSEMDADGGMARFPATNKAGAQYGVGYCDSQCPQDIKFINGLANIEGWAPDSNDANTGTGNMGTCCNEMDIWEANKYGSAYTPHPCSVVGQTSCTGDQCGATAASRDSSLCDHDGCDFNSWRMGNQTFFGPGLTVDTSQPVTVVTQFVSSDGTSTGTLSAINRLYVQNNKVIDNSFTNLAGVSPAVNGITDDFCAEQKSFTGDDNYFATLGGLKTMGESLTRGMVLALSIWDDYAAGMYWLDSDYPLNASTTAPGVSRGPCSTTSGNPPTVESQQGSNSVTYSNIKFGPIGSTFSSTGTQPGNPTGSSSSPVTSPTSPPTGGQTVAEYGQCGGMGYTGATVCASPFTCNVVNPYYSQCL</sequence>
<dbReference type="EMBL" id="JARKIF010000080">
    <property type="protein sequence ID" value="KAJ7605207.1"/>
    <property type="molecule type" value="Genomic_DNA"/>
</dbReference>
<dbReference type="Gene3D" id="2.70.100.10">
    <property type="entry name" value="Glycoside hydrolase, family 7, domain"/>
    <property type="match status" value="1"/>
</dbReference>
<evidence type="ECO:0000256" key="5">
    <source>
        <dbReference type="ARBA" id="ARBA00023001"/>
    </source>
</evidence>
<evidence type="ECO:0000313" key="15">
    <source>
        <dbReference type="EMBL" id="KAJ7605207.1"/>
    </source>
</evidence>
<feature type="compositionally biased region" description="Low complexity" evidence="12">
    <location>
        <begin position="464"/>
        <end position="493"/>
    </location>
</feature>
<dbReference type="SMART" id="SM00236">
    <property type="entry name" value="fCBD"/>
    <property type="match status" value="1"/>
</dbReference>
<dbReference type="Pfam" id="PF00734">
    <property type="entry name" value="CBM_1"/>
    <property type="match status" value="1"/>
</dbReference>
<evidence type="ECO:0000256" key="11">
    <source>
        <dbReference type="RuleBase" id="RU361164"/>
    </source>
</evidence>
<dbReference type="InterPro" id="IPR001722">
    <property type="entry name" value="Glyco_hydro_7"/>
</dbReference>
<evidence type="ECO:0000256" key="2">
    <source>
        <dbReference type="ARBA" id="ARBA00006044"/>
    </source>
</evidence>
<dbReference type="Proteomes" id="UP001221142">
    <property type="component" value="Unassembled WGS sequence"/>
</dbReference>
<evidence type="ECO:0000256" key="3">
    <source>
        <dbReference type="ARBA" id="ARBA00022729"/>
    </source>
</evidence>
<evidence type="ECO:0000256" key="13">
    <source>
        <dbReference type="SAM" id="SignalP"/>
    </source>
</evidence>
<dbReference type="GO" id="GO:0016162">
    <property type="term" value="F:cellulose 1,4-beta-cellobiosidase activity"/>
    <property type="evidence" value="ECO:0007669"/>
    <property type="project" value="UniProtKB-EC"/>
</dbReference>
<keyword evidence="4 11" id="KW-0378">Hydrolase</keyword>
<gene>
    <name evidence="15" type="ORF">FB45DRAFT_1149115</name>
</gene>
<evidence type="ECO:0000256" key="10">
    <source>
        <dbReference type="ARBA" id="ARBA00023326"/>
    </source>
</evidence>
<dbReference type="PRINTS" id="PR00734">
    <property type="entry name" value="GLHYDRLASE7"/>
</dbReference>
<reference evidence="15" key="1">
    <citation type="submission" date="2023-03" db="EMBL/GenBank/DDBJ databases">
        <title>Massive genome expansion in bonnet fungi (Mycena s.s.) driven by repeated elements and novel gene families across ecological guilds.</title>
        <authorList>
            <consortium name="Lawrence Berkeley National Laboratory"/>
            <person name="Harder C.B."/>
            <person name="Miyauchi S."/>
            <person name="Viragh M."/>
            <person name="Kuo A."/>
            <person name="Thoen E."/>
            <person name="Andreopoulos B."/>
            <person name="Lu D."/>
            <person name="Skrede I."/>
            <person name="Drula E."/>
            <person name="Henrissat B."/>
            <person name="Morin E."/>
            <person name="Kohler A."/>
            <person name="Barry K."/>
            <person name="LaButti K."/>
            <person name="Morin E."/>
            <person name="Salamov A."/>
            <person name="Lipzen A."/>
            <person name="Mereny Z."/>
            <person name="Hegedus B."/>
            <person name="Baldrian P."/>
            <person name="Stursova M."/>
            <person name="Weitz H."/>
            <person name="Taylor A."/>
            <person name="Grigoriev I.V."/>
            <person name="Nagy L.G."/>
            <person name="Martin F."/>
            <person name="Kauserud H."/>
        </authorList>
    </citation>
    <scope>NUCLEOTIDE SEQUENCE</scope>
    <source>
        <strain evidence="15">9284</strain>
    </source>
</reference>
<dbReference type="PANTHER" id="PTHR33753:SF2">
    <property type="entry name" value="GLYCOSIDE HYDROLASE FAMILY 7 PROTEIN"/>
    <property type="match status" value="1"/>
</dbReference>
<evidence type="ECO:0000256" key="9">
    <source>
        <dbReference type="ARBA" id="ARBA00023295"/>
    </source>
</evidence>
<dbReference type="PROSITE" id="PS00562">
    <property type="entry name" value="CBM1_1"/>
    <property type="match status" value="1"/>
</dbReference>
<evidence type="ECO:0000313" key="16">
    <source>
        <dbReference type="Proteomes" id="UP001221142"/>
    </source>
</evidence>
<feature type="signal peptide" evidence="13">
    <location>
        <begin position="1"/>
        <end position="18"/>
    </location>
</feature>
<comment type="caution">
    <text evidence="15">The sequence shown here is derived from an EMBL/GenBank/DDBJ whole genome shotgun (WGS) entry which is preliminary data.</text>
</comment>
<organism evidence="15 16">
    <name type="scientific">Roridomyces roridus</name>
    <dbReference type="NCBI Taxonomy" id="1738132"/>
    <lineage>
        <taxon>Eukaryota</taxon>
        <taxon>Fungi</taxon>
        <taxon>Dikarya</taxon>
        <taxon>Basidiomycota</taxon>
        <taxon>Agaricomycotina</taxon>
        <taxon>Agaricomycetes</taxon>
        <taxon>Agaricomycetidae</taxon>
        <taxon>Agaricales</taxon>
        <taxon>Marasmiineae</taxon>
        <taxon>Mycenaceae</taxon>
        <taxon>Roridomyces</taxon>
    </lineage>
</organism>